<feature type="transmembrane region" description="Helical" evidence="6">
    <location>
        <begin position="12"/>
        <end position="33"/>
    </location>
</feature>
<dbReference type="Gene3D" id="3.40.30.10">
    <property type="entry name" value="Glutaredoxin"/>
    <property type="match status" value="1"/>
</dbReference>
<evidence type="ECO:0000313" key="8">
    <source>
        <dbReference type="EMBL" id="KPB00777.1"/>
    </source>
</evidence>
<keyword evidence="3" id="KW-0201">Cytochrome c-type biogenesis</keyword>
<dbReference type="PANTHER" id="PTHR42852:SF6">
    <property type="entry name" value="THIOL:DISULFIDE INTERCHANGE PROTEIN DSBE"/>
    <property type="match status" value="1"/>
</dbReference>
<organism evidence="8 9">
    <name type="scientific">Ahrensia marina</name>
    <dbReference type="NCBI Taxonomy" id="1514904"/>
    <lineage>
        <taxon>Bacteria</taxon>
        <taxon>Pseudomonadati</taxon>
        <taxon>Pseudomonadota</taxon>
        <taxon>Alphaproteobacteria</taxon>
        <taxon>Hyphomicrobiales</taxon>
        <taxon>Ahrensiaceae</taxon>
        <taxon>Ahrensia</taxon>
    </lineage>
</organism>
<dbReference type="InterPro" id="IPR050553">
    <property type="entry name" value="Thioredoxin_ResA/DsbE_sf"/>
</dbReference>
<dbReference type="Pfam" id="PF08534">
    <property type="entry name" value="Redoxin"/>
    <property type="match status" value="1"/>
</dbReference>
<evidence type="ECO:0000256" key="4">
    <source>
        <dbReference type="ARBA" id="ARBA00023157"/>
    </source>
</evidence>
<dbReference type="InterPro" id="IPR017937">
    <property type="entry name" value="Thioredoxin_CS"/>
</dbReference>
<dbReference type="STRING" id="1514904.SU32_12255"/>
<evidence type="ECO:0000256" key="5">
    <source>
        <dbReference type="ARBA" id="ARBA00023284"/>
    </source>
</evidence>
<dbReference type="NCBIfam" id="TIGR00385">
    <property type="entry name" value="dsbE"/>
    <property type="match status" value="1"/>
</dbReference>
<dbReference type="CDD" id="cd03010">
    <property type="entry name" value="TlpA_like_DsbE"/>
    <property type="match status" value="1"/>
</dbReference>
<comment type="caution">
    <text evidence="8">The sequence shown here is derived from an EMBL/GenBank/DDBJ whole genome shotgun (WGS) entry which is preliminary data.</text>
</comment>
<comment type="subcellular location">
    <subcellularLocation>
        <location evidence="1">Cell envelope</location>
    </subcellularLocation>
</comment>
<evidence type="ECO:0000256" key="1">
    <source>
        <dbReference type="ARBA" id="ARBA00004196"/>
    </source>
</evidence>
<dbReference type="Proteomes" id="UP000038011">
    <property type="component" value="Unassembled WGS sequence"/>
</dbReference>
<dbReference type="EMBL" id="JXMU01000017">
    <property type="protein sequence ID" value="KPB00777.1"/>
    <property type="molecule type" value="Genomic_DNA"/>
</dbReference>
<evidence type="ECO:0000313" key="9">
    <source>
        <dbReference type="Proteomes" id="UP000038011"/>
    </source>
</evidence>
<dbReference type="InterPro" id="IPR013740">
    <property type="entry name" value="Redoxin"/>
</dbReference>
<dbReference type="PATRIC" id="fig|1514904.3.peg.1297"/>
<dbReference type="PROSITE" id="PS00194">
    <property type="entry name" value="THIOREDOXIN_1"/>
    <property type="match status" value="1"/>
</dbReference>
<keyword evidence="6" id="KW-0812">Transmembrane</keyword>
<dbReference type="OrthoDB" id="9799347at2"/>
<keyword evidence="4" id="KW-1015">Disulfide bond</keyword>
<dbReference type="PANTHER" id="PTHR42852">
    <property type="entry name" value="THIOL:DISULFIDE INTERCHANGE PROTEIN DSBE"/>
    <property type="match status" value="1"/>
</dbReference>
<dbReference type="GO" id="GO:0017004">
    <property type="term" value="P:cytochrome complex assembly"/>
    <property type="evidence" value="ECO:0007669"/>
    <property type="project" value="UniProtKB-KW"/>
</dbReference>
<dbReference type="InterPro" id="IPR013766">
    <property type="entry name" value="Thioredoxin_domain"/>
</dbReference>
<keyword evidence="6" id="KW-0472">Membrane</keyword>
<evidence type="ECO:0000256" key="6">
    <source>
        <dbReference type="SAM" id="Phobius"/>
    </source>
</evidence>
<evidence type="ECO:0000256" key="3">
    <source>
        <dbReference type="ARBA" id="ARBA00022748"/>
    </source>
</evidence>
<dbReference type="GO" id="GO:0015036">
    <property type="term" value="F:disulfide oxidoreductase activity"/>
    <property type="evidence" value="ECO:0007669"/>
    <property type="project" value="InterPro"/>
</dbReference>
<name>A0A0M9GLQ0_9HYPH</name>
<dbReference type="PROSITE" id="PS51352">
    <property type="entry name" value="THIOREDOXIN_2"/>
    <property type="match status" value="1"/>
</dbReference>
<dbReference type="AlphaFoldDB" id="A0A0M9GLQ0"/>
<evidence type="ECO:0000256" key="2">
    <source>
        <dbReference type="ARBA" id="ARBA00007758"/>
    </source>
</evidence>
<keyword evidence="6" id="KW-1133">Transmembrane helix</keyword>
<dbReference type="InterPro" id="IPR036249">
    <property type="entry name" value="Thioredoxin-like_sf"/>
</dbReference>
<dbReference type="InterPro" id="IPR004799">
    <property type="entry name" value="Periplasmic_diS_OxRdtase_DsbE"/>
</dbReference>
<dbReference type="SUPFAM" id="SSF52833">
    <property type="entry name" value="Thioredoxin-like"/>
    <property type="match status" value="1"/>
</dbReference>
<reference evidence="8 9" key="1">
    <citation type="submission" date="2015-01" db="EMBL/GenBank/DDBJ databases">
        <title>Ahrensia donghaiensis sp. nov., a novel dimethylsulphoniopropionate-cleavage bacterium isolated from seawater and emended descriptions of the genus Ahrensia and Ahrensia kielensis.</title>
        <authorList>
            <person name="Liu J."/>
        </authorList>
    </citation>
    <scope>NUCLEOTIDE SEQUENCE [LARGE SCALE GENOMIC DNA]</scope>
    <source>
        <strain evidence="8 9">LZD062</strain>
    </source>
</reference>
<comment type="similarity">
    <text evidence="2">Belongs to the thioredoxin family. DsbE subfamily.</text>
</comment>
<feature type="domain" description="Thioredoxin" evidence="7">
    <location>
        <begin position="46"/>
        <end position="192"/>
    </location>
</feature>
<accession>A0A0M9GLQ0</accession>
<protein>
    <submittedName>
        <fullName evidence="8">Thiol:disulfide interchange protein</fullName>
    </submittedName>
</protein>
<sequence length="196" mass="21159">MSETVEKKPRSAWSVYVPAIAFFILAGVFALMLTQEGRDVSALPSALIGRDAPQTILPPLEGLKDAGGAQIAGFDPAVFAGNITLVNVWASWCAPCREEHPYLSALSGDPRVQLMGLNYKDKTENALRFLGSLGNPYDFIGVDDSGRAAIDWGVYGVPETFLVGQDGKIKYKFTGPLTPEAIEKQLMPEIEKLAAN</sequence>
<dbReference type="RefSeq" id="WP_053999660.1">
    <property type="nucleotide sequence ID" value="NZ_JXMU01000017.1"/>
</dbReference>
<evidence type="ECO:0000259" key="7">
    <source>
        <dbReference type="PROSITE" id="PS51352"/>
    </source>
</evidence>
<proteinExistence type="inferred from homology"/>
<dbReference type="GO" id="GO:0030288">
    <property type="term" value="C:outer membrane-bounded periplasmic space"/>
    <property type="evidence" value="ECO:0007669"/>
    <property type="project" value="InterPro"/>
</dbReference>
<keyword evidence="9" id="KW-1185">Reference proteome</keyword>
<gene>
    <name evidence="8" type="ORF">SU32_12255</name>
</gene>
<keyword evidence="5" id="KW-0676">Redox-active center</keyword>